<dbReference type="RefSeq" id="XP_040725502.1">
    <property type="nucleotide sequence ID" value="XM_040867767.1"/>
</dbReference>
<dbReference type="Pfam" id="PF03874">
    <property type="entry name" value="RNA_pol_Rpb4"/>
    <property type="match status" value="1"/>
</dbReference>
<dbReference type="InterPro" id="IPR006590">
    <property type="entry name" value="RNA_pol_Rpb4/RPC9_core"/>
</dbReference>
<evidence type="ECO:0000259" key="5">
    <source>
        <dbReference type="SMART" id="SM00657"/>
    </source>
</evidence>
<protein>
    <submittedName>
        <fullName evidence="6">HRDC-like protein</fullName>
    </submittedName>
</protein>
<dbReference type="PANTHER" id="PTHR21297">
    <property type="entry name" value="DNA-DIRECTED RNA POLYMERASE II"/>
    <property type="match status" value="1"/>
</dbReference>
<dbReference type="GO" id="GO:0030880">
    <property type="term" value="C:RNA polymerase complex"/>
    <property type="evidence" value="ECO:0007669"/>
    <property type="project" value="InterPro"/>
</dbReference>
<dbReference type="InterPro" id="IPR045222">
    <property type="entry name" value="Rpb4-like"/>
</dbReference>
<feature type="region of interest" description="Disordered" evidence="4">
    <location>
        <begin position="1"/>
        <end position="32"/>
    </location>
</feature>
<dbReference type="STRING" id="56484.A0A1Y2FFD7"/>
<dbReference type="GO" id="GO:0006352">
    <property type="term" value="P:DNA-templated transcription initiation"/>
    <property type="evidence" value="ECO:0007669"/>
    <property type="project" value="InterPro"/>
</dbReference>
<dbReference type="InterPro" id="IPR010997">
    <property type="entry name" value="HRDC-like_sf"/>
</dbReference>
<evidence type="ECO:0000256" key="4">
    <source>
        <dbReference type="SAM" id="MobiDB-lite"/>
    </source>
</evidence>
<sequence length="145" mass="16589">MTTQRKLIRGQQKEELDASKLQLGPDFEHAQPLTMSEANAVIRAIREHRRQQNQGEEAPMTEVMRKTLNYVDAFTKYREDDQTHAIDRILSSAAMLHPFERAQLGTLGLEEAEEAKTLVPSLATKIEDDQLQQLLDELSALRRYA</sequence>
<reference evidence="6 7" key="1">
    <citation type="submission" date="2016-07" db="EMBL/GenBank/DDBJ databases">
        <title>Pervasive Adenine N6-methylation of Active Genes in Fungi.</title>
        <authorList>
            <consortium name="DOE Joint Genome Institute"/>
            <person name="Mondo S.J."/>
            <person name="Dannebaum R.O."/>
            <person name="Kuo R.C."/>
            <person name="Labutti K."/>
            <person name="Haridas S."/>
            <person name="Kuo A."/>
            <person name="Salamov A."/>
            <person name="Ahrendt S.R."/>
            <person name="Lipzen A."/>
            <person name="Sullivan W."/>
            <person name="Andreopoulos W.B."/>
            <person name="Clum A."/>
            <person name="Lindquist E."/>
            <person name="Daum C."/>
            <person name="Ramamoorthy G.K."/>
            <person name="Gryganskyi A."/>
            <person name="Culley D."/>
            <person name="Magnuson J.K."/>
            <person name="James T.Y."/>
            <person name="O'Malley M.A."/>
            <person name="Stajich J.E."/>
            <person name="Spatafora J.W."/>
            <person name="Visel A."/>
            <person name="Grigoriev I.V."/>
        </authorList>
    </citation>
    <scope>NUCLEOTIDE SEQUENCE [LARGE SCALE GENOMIC DNA]</scope>
    <source>
        <strain evidence="6 7">12-1054</strain>
    </source>
</reference>
<dbReference type="OMA" id="HRKTQNE"/>
<comment type="similarity">
    <text evidence="3">Belongs to the eukaryotic RPB4 RNA polymerase subunit family.</text>
</comment>
<dbReference type="Proteomes" id="UP000193685">
    <property type="component" value="Unassembled WGS sequence"/>
</dbReference>
<dbReference type="SUPFAM" id="SSF47819">
    <property type="entry name" value="HRDC-like"/>
    <property type="match status" value="1"/>
</dbReference>
<dbReference type="AlphaFoldDB" id="A0A1Y2FFD7"/>
<dbReference type="OrthoDB" id="2186918at2759"/>
<accession>A0A1Y2FFD7</accession>
<keyword evidence="2" id="KW-0539">Nucleus</keyword>
<comment type="caution">
    <text evidence="6">The sequence shown here is derived from an EMBL/GenBank/DDBJ whole genome shotgun (WGS) entry which is preliminary data.</text>
</comment>
<feature type="domain" description="RNA polymerase Rpb4/RPC9 core" evidence="5">
    <location>
        <begin position="25"/>
        <end position="145"/>
    </location>
</feature>
<organism evidence="6 7">
    <name type="scientific">Protomyces lactucae-debilis</name>
    <dbReference type="NCBI Taxonomy" id="2754530"/>
    <lineage>
        <taxon>Eukaryota</taxon>
        <taxon>Fungi</taxon>
        <taxon>Dikarya</taxon>
        <taxon>Ascomycota</taxon>
        <taxon>Taphrinomycotina</taxon>
        <taxon>Taphrinomycetes</taxon>
        <taxon>Taphrinales</taxon>
        <taxon>Protomycetaceae</taxon>
        <taxon>Protomyces</taxon>
    </lineage>
</organism>
<dbReference type="GeneID" id="63784366"/>
<evidence type="ECO:0000256" key="3">
    <source>
        <dbReference type="ARBA" id="ARBA00025724"/>
    </source>
</evidence>
<dbReference type="GO" id="GO:0000166">
    <property type="term" value="F:nucleotide binding"/>
    <property type="evidence" value="ECO:0007669"/>
    <property type="project" value="InterPro"/>
</dbReference>
<keyword evidence="7" id="KW-1185">Reference proteome</keyword>
<dbReference type="InterPro" id="IPR038324">
    <property type="entry name" value="Rpb4/RPC9_sf"/>
</dbReference>
<name>A0A1Y2FFD7_PROLT</name>
<dbReference type="Gene3D" id="1.20.1250.40">
    <property type="match status" value="1"/>
</dbReference>
<dbReference type="SMART" id="SM00657">
    <property type="entry name" value="RPOL4c"/>
    <property type="match status" value="1"/>
</dbReference>
<gene>
    <name evidence="6" type="ORF">BCR37DRAFT_347423</name>
</gene>
<evidence type="ECO:0000313" key="7">
    <source>
        <dbReference type="Proteomes" id="UP000193685"/>
    </source>
</evidence>
<dbReference type="InterPro" id="IPR005574">
    <property type="entry name" value="Rpb4/RPC9"/>
</dbReference>
<dbReference type="EMBL" id="MCFI01000009">
    <property type="protein sequence ID" value="ORY82631.1"/>
    <property type="molecule type" value="Genomic_DNA"/>
</dbReference>
<comment type="subcellular location">
    <subcellularLocation>
        <location evidence="1">Nucleus</location>
    </subcellularLocation>
</comment>
<evidence type="ECO:0000256" key="1">
    <source>
        <dbReference type="ARBA" id="ARBA00004123"/>
    </source>
</evidence>
<proteinExistence type="inferred from homology"/>
<evidence type="ECO:0000256" key="2">
    <source>
        <dbReference type="ARBA" id="ARBA00023242"/>
    </source>
</evidence>
<evidence type="ECO:0000313" key="6">
    <source>
        <dbReference type="EMBL" id="ORY82631.1"/>
    </source>
</evidence>
<dbReference type="GO" id="GO:0005634">
    <property type="term" value="C:nucleus"/>
    <property type="evidence" value="ECO:0007669"/>
    <property type="project" value="UniProtKB-SubCell"/>
</dbReference>